<protein>
    <recommendedName>
        <fullName evidence="3">DUF3786 domain-containing protein</fullName>
    </recommendedName>
</protein>
<comment type="caution">
    <text evidence="1">The sequence shown here is derived from an EMBL/GenBank/DDBJ whole genome shotgun (WGS) entry which is preliminary data.</text>
</comment>
<evidence type="ECO:0000313" key="1">
    <source>
        <dbReference type="EMBL" id="MDM5283886.1"/>
    </source>
</evidence>
<gene>
    <name evidence="1" type="ORF">QUF85_11275</name>
</gene>
<evidence type="ECO:0000313" key="2">
    <source>
        <dbReference type="Proteomes" id="UP001238973"/>
    </source>
</evidence>
<dbReference type="Proteomes" id="UP001238973">
    <property type="component" value="Unassembled WGS sequence"/>
</dbReference>
<organism evidence="1 2">
    <name type="scientific">Peribacillus frigoritolerans</name>
    <dbReference type="NCBI Taxonomy" id="450367"/>
    <lineage>
        <taxon>Bacteria</taxon>
        <taxon>Bacillati</taxon>
        <taxon>Bacillota</taxon>
        <taxon>Bacilli</taxon>
        <taxon>Bacillales</taxon>
        <taxon>Bacillaceae</taxon>
        <taxon>Peribacillus</taxon>
    </lineage>
</organism>
<reference evidence="1" key="1">
    <citation type="submission" date="2023-06" db="EMBL/GenBank/DDBJ databases">
        <title>Comparative genomics of Bacillaceae isolates and their secondary metabolite potential.</title>
        <authorList>
            <person name="Song L."/>
            <person name="Nielsen L.J."/>
            <person name="Mohite O."/>
            <person name="Xu X."/>
            <person name="Weber T."/>
            <person name="Kovacs A.T."/>
        </authorList>
    </citation>
    <scope>NUCLEOTIDE SEQUENCE</scope>
    <source>
        <strain evidence="1">G1S1</strain>
    </source>
</reference>
<dbReference type="AlphaFoldDB" id="A0AAJ1QM10"/>
<sequence>MKLELVTNEEINMLHSKFKKFNTHLVEEPSKLYNHIGIMDVYNRVLTEEEASELLGRSHNLKYGPKFVSTFTNLFHIEENEVYVHIYKKGLVKAEFRQILSRLNRKEANFFRKLFSSNKGIYKIGDVEALIFLTKLSVNELYFTNFFFPSLDTVIIGNWDLSLPVYSKTTIGFQKFKEIIEENGLFIRQ</sequence>
<name>A0AAJ1QM10_9BACI</name>
<dbReference type="EMBL" id="JAUCFI010000003">
    <property type="protein sequence ID" value="MDM5283886.1"/>
    <property type="molecule type" value="Genomic_DNA"/>
</dbReference>
<evidence type="ECO:0008006" key="3">
    <source>
        <dbReference type="Google" id="ProtNLM"/>
    </source>
</evidence>
<accession>A0AAJ1QM10</accession>
<dbReference type="RefSeq" id="WP_289349637.1">
    <property type="nucleotide sequence ID" value="NZ_JAUCFI010000003.1"/>
</dbReference>
<proteinExistence type="predicted"/>